<evidence type="ECO:0000256" key="10">
    <source>
        <dbReference type="ARBA" id="ARBA00049176"/>
    </source>
</evidence>
<dbReference type="SUPFAM" id="SSF56214">
    <property type="entry name" value="4'-phosphopantetheinyl transferase"/>
    <property type="match status" value="1"/>
</dbReference>
<dbReference type="InterPro" id="IPR041354">
    <property type="entry name" value="4PPT_N"/>
</dbReference>
<proteinExistence type="inferred from homology"/>
<comment type="pathway">
    <text evidence="2">Siderophore biosynthesis; enterobactin biosynthesis.</text>
</comment>
<evidence type="ECO:0000313" key="15">
    <source>
        <dbReference type="Proteomes" id="UP001379533"/>
    </source>
</evidence>
<evidence type="ECO:0000256" key="11">
    <source>
        <dbReference type="ARBA" id="ARBA00049191"/>
    </source>
</evidence>
<dbReference type="Pfam" id="PF01648">
    <property type="entry name" value="ACPS"/>
    <property type="match status" value="1"/>
</dbReference>
<keyword evidence="6 14" id="KW-0808">Transferase</keyword>
<dbReference type="GO" id="GO:0016740">
    <property type="term" value="F:transferase activity"/>
    <property type="evidence" value="ECO:0007669"/>
    <property type="project" value="UniProtKB-KW"/>
</dbReference>
<evidence type="ECO:0000256" key="5">
    <source>
        <dbReference type="ARBA" id="ARBA00019087"/>
    </source>
</evidence>
<evidence type="ECO:0000256" key="6">
    <source>
        <dbReference type="ARBA" id="ARBA00022679"/>
    </source>
</evidence>
<evidence type="ECO:0000256" key="2">
    <source>
        <dbReference type="ARBA" id="ARBA00004993"/>
    </source>
</evidence>
<evidence type="ECO:0000256" key="9">
    <source>
        <dbReference type="ARBA" id="ARBA00031996"/>
    </source>
</evidence>
<evidence type="ECO:0000256" key="8">
    <source>
        <dbReference type="ARBA" id="ARBA00029894"/>
    </source>
</evidence>
<protein>
    <recommendedName>
        <fullName evidence="5">Enterobactin synthase component D</fullName>
    </recommendedName>
    <alternativeName>
        <fullName evidence="8">4'-phosphopantetheinyl transferase EntD</fullName>
    </alternativeName>
    <alternativeName>
        <fullName evidence="9">Enterochelin synthase D</fullName>
    </alternativeName>
</protein>
<evidence type="ECO:0000256" key="7">
    <source>
        <dbReference type="ARBA" id="ARBA00023191"/>
    </source>
</evidence>
<comment type="catalytic activity">
    <reaction evidence="10">
        <text>apo-[aryl-carrier protein] + CoA = holo-[aryl-carrier protein] + adenosine 3',5'-bisphosphate + H(+)</text>
        <dbReference type="Rhea" id="RHEA:48404"/>
        <dbReference type="Rhea" id="RHEA-COMP:15903"/>
        <dbReference type="Rhea" id="RHEA-COMP:17557"/>
        <dbReference type="ChEBI" id="CHEBI:15378"/>
        <dbReference type="ChEBI" id="CHEBI:29999"/>
        <dbReference type="ChEBI" id="CHEBI:57287"/>
        <dbReference type="ChEBI" id="CHEBI:58343"/>
        <dbReference type="ChEBI" id="CHEBI:64479"/>
    </reaction>
</comment>
<dbReference type="InterPro" id="IPR008278">
    <property type="entry name" value="4-PPantetheinyl_Trfase_dom"/>
</dbReference>
<keyword evidence="15" id="KW-1185">Reference proteome</keyword>
<keyword evidence="7" id="KW-0259">Enterobactin biosynthesis</keyword>
<accession>A0ABZ2KC74</accession>
<evidence type="ECO:0000313" key="14">
    <source>
        <dbReference type="EMBL" id="WXA96283.1"/>
    </source>
</evidence>
<dbReference type="InterPro" id="IPR037143">
    <property type="entry name" value="4-PPantetheinyl_Trfase_dom_sf"/>
</dbReference>
<dbReference type="Proteomes" id="UP001379533">
    <property type="component" value="Chromosome"/>
</dbReference>
<dbReference type="InterPro" id="IPR003542">
    <property type="entry name" value="Enbac_synth_compD-like"/>
</dbReference>
<gene>
    <name evidence="14" type="ORF">LZC95_05460</name>
</gene>
<evidence type="ECO:0000259" key="12">
    <source>
        <dbReference type="Pfam" id="PF01648"/>
    </source>
</evidence>
<sequence length="258" mass="27813">MVVSGSNVSLFPAFVAHHSVAFDREVPSSFSEIPIPESIQNAPIRRQVEFRAGRECARRALKSLMKHLTTKHLTTSNSLVLGDAAIAVGSDREPVWPEGIVGAITHTNELASAAVARASDTRGIGLDVEVVMSEENAASWMAKIAAPHEVAELARAMNWSPATALTVIFSAKETLYKCLYPQVRRYFGFRAAAIESADASGYLSVRLLETLTPELVSGCSFEGRFEICDGLVRTGMVLPSSADGKVIRRLPDSARPDG</sequence>
<comment type="function">
    <text evidence="1">Involved in the biosynthesis of the siderophore enterobactin (enterochelin), which is a macrocyclic trimeric lactone of N-(2,3-dihydroxybenzoyl)-serine. The serine trilactone serves as a scaffolding for the three catechol functionalities that provide hexadentate coordination for the tightly ligated iron(2+) atoms. Plays an essential role in the assembly of the enterobactin by catalyzing the transfer of the 4'-phosphopantetheine (Ppant) moiety from coenzyme A to the apo-domains of both EntB (ArCP domain) and EntF (PCP domain) to yield their holo-forms which make them competent for the activation of 2,3-dihydroxybenzoate (DHB) and L-serine, respectively.</text>
</comment>
<comment type="subunit">
    <text evidence="4">EntB, EntD, EntE, and EntF form a multienzyme complex called enterobactin synthase.</text>
</comment>
<evidence type="ECO:0000256" key="4">
    <source>
        <dbReference type="ARBA" id="ARBA00011503"/>
    </source>
</evidence>
<dbReference type="PANTHER" id="PTHR38096:SF1">
    <property type="entry name" value="ENTEROBACTIN SYNTHASE COMPONENT D"/>
    <property type="match status" value="1"/>
</dbReference>
<comment type="catalytic activity">
    <reaction evidence="11">
        <text>apo-[peptidyl-carrier protein] + CoA = holo-[peptidyl-carrier protein] + adenosine 3',5'-bisphosphate + H(+)</text>
        <dbReference type="Rhea" id="RHEA:46228"/>
        <dbReference type="Rhea" id="RHEA-COMP:11479"/>
        <dbReference type="Rhea" id="RHEA-COMP:11480"/>
        <dbReference type="ChEBI" id="CHEBI:15378"/>
        <dbReference type="ChEBI" id="CHEBI:29999"/>
        <dbReference type="ChEBI" id="CHEBI:57287"/>
        <dbReference type="ChEBI" id="CHEBI:58343"/>
        <dbReference type="ChEBI" id="CHEBI:64479"/>
    </reaction>
</comment>
<feature type="domain" description="4'-phosphopantetheinyl transferase N-terminal" evidence="13">
    <location>
        <begin position="38"/>
        <end position="116"/>
    </location>
</feature>
<evidence type="ECO:0000256" key="1">
    <source>
        <dbReference type="ARBA" id="ARBA00003937"/>
    </source>
</evidence>
<comment type="similarity">
    <text evidence="3">Belongs to the P-Pant transferase superfamily. EntD family.</text>
</comment>
<dbReference type="EMBL" id="CP089982">
    <property type="protein sequence ID" value="WXA96283.1"/>
    <property type="molecule type" value="Genomic_DNA"/>
</dbReference>
<name>A0ABZ2KC74_9BACT</name>
<evidence type="ECO:0000256" key="3">
    <source>
        <dbReference type="ARBA" id="ARBA00008342"/>
    </source>
</evidence>
<reference evidence="14 15" key="1">
    <citation type="submission" date="2021-12" db="EMBL/GenBank/DDBJ databases">
        <title>Discovery of the Pendulisporaceae a myxobacterial family with distinct sporulation behavior and unique specialized metabolism.</title>
        <authorList>
            <person name="Garcia R."/>
            <person name="Popoff A."/>
            <person name="Bader C.D."/>
            <person name="Loehr J."/>
            <person name="Walesch S."/>
            <person name="Walt C."/>
            <person name="Boldt J."/>
            <person name="Bunk B."/>
            <person name="Haeckl F.J.F.P.J."/>
            <person name="Gunesch A.P."/>
            <person name="Birkelbach J."/>
            <person name="Nuebel U."/>
            <person name="Pietschmann T."/>
            <person name="Bach T."/>
            <person name="Mueller R."/>
        </authorList>
    </citation>
    <scope>NUCLEOTIDE SEQUENCE [LARGE SCALE GENOMIC DNA]</scope>
    <source>
        <strain evidence="14 15">MSr12523</strain>
    </source>
</reference>
<dbReference type="RefSeq" id="WP_394846899.1">
    <property type="nucleotide sequence ID" value="NZ_CP089982.1"/>
</dbReference>
<feature type="domain" description="4'-phosphopantetheinyl transferase" evidence="12">
    <location>
        <begin position="123"/>
        <end position="205"/>
    </location>
</feature>
<dbReference type="Gene3D" id="3.90.470.20">
    <property type="entry name" value="4'-phosphopantetheinyl transferase domain"/>
    <property type="match status" value="1"/>
</dbReference>
<dbReference type="PANTHER" id="PTHR38096">
    <property type="entry name" value="ENTEROBACTIN SYNTHASE COMPONENT D"/>
    <property type="match status" value="1"/>
</dbReference>
<organism evidence="14 15">
    <name type="scientific">Pendulispora brunnea</name>
    <dbReference type="NCBI Taxonomy" id="2905690"/>
    <lineage>
        <taxon>Bacteria</taxon>
        <taxon>Pseudomonadati</taxon>
        <taxon>Myxococcota</taxon>
        <taxon>Myxococcia</taxon>
        <taxon>Myxococcales</taxon>
        <taxon>Sorangiineae</taxon>
        <taxon>Pendulisporaceae</taxon>
        <taxon>Pendulispora</taxon>
    </lineage>
</organism>
<dbReference type="Pfam" id="PF17837">
    <property type="entry name" value="4PPT_N"/>
    <property type="match status" value="1"/>
</dbReference>
<evidence type="ECO:0000259" key="13">
    <source>
        <dbReference type="Pfam" id="PF17837"/>
    </source>
</evidence>